<dbReference type="Proteomes" id="UP001054252">
    <property type="component" value="Unassembled WGS sequence"/>
</dbReference>
<sequence length="33" mass="4007">MDLMIKRKEASCWRFMPLKFKCILRQGTTKCSR</sequence>
<protein>
    <submittedName>
        <fullName evidence="1">Uncharacterized protein</fullName>
    </submittedName>
</protein>
<reference evidence="1 2" key="1">
    <citation type="journal article" date="2021" name="Commun. Biol.">
        <title>The genome of Shorea leprosula (Dipterocarpaceae) highlights the ecological relevance of drought in aseasonal tropical rainforests.</title>
        <authorList>
            <person name="Ng K.K.S."/>
            <person name="Kobayashi M.J."/>
            <person name="Fawcett J.A."/>
            <person name="Hatakeyama M."/>
            <person name="Paape T."/>
            <person name="Ng C.H."/>
            <person name="Ang C.C."/>
            <person name="Tnah L.H."/>
            <person name="Lee C.T."/>
            <person name="Nishiyama T."/>
            <person name="Sese J."/>
            <person name="O'Brien M.J."/>
            <person name="Copetti D."/>
            <person name="Mohd Noor M.I."/>
            <person name="Ong R.C."/>
            <person name="Putra M."/>
            <person name="Sireger I.Z."/>
            <person name="Indrioko S."/>
            <person name="Kosugi Y."/>
            <person name="Izuno A."/>
            <person name="Isagi Y."/>
            <person name="Lee S.L."/>
            <person name="Shimizu K.K."/>
        </authorList>
    </citation>
    <scope>NUCLEOTIDE SEQUENCE [LARGE SCALE GENOMIC DNA]</scope>
    <source>
        <strain evidence="1">214</strain>
    </source>
</reference>
<keyword evidence="2" id="KW-1185">Reference proteome</keyword>
<proteinExistence type="predicted"/>
<accession>A0AAV5I2V7</accession>
<dbReference type="EMBL" id="BPVZ01000007">
    <property type="protein sequence ID" value="GKU93420.1"/>
    <property type="molecule type" value="Genomic_DNA"/>
</dbReference>
<evidence type="ECO:0000313" key="2">
    <source>
        <dbReference type="Proteomes" id="UP001054252"/>
    </source>
</evidence>
<organism evidence="1 2">
    <name type="scientific">Rubroshorea leprosula</name>
    <dbReference type="NCBI Taxonomy" id="152421"/>
    <lineage>
        <taxon>Eukaryota</taxon>
        <taxon>Viridiplantae</taxon>
        <taxon>Streptophyta</taxon>
        <taxon>Embryophyta</taxon>
        <taxon>Tracheophyta</taxon>
        <taxon>Spermatophyta</taxon>
        <taxon>Magnoliopsida</taxon>
        <taxon>eudicotyledons</taxon>
        <taxon>Gunneridae</taxon>
        <taxon>Pentapetalae</taxon>
        <taxon>rosids</taxon>
        <taxon>malvids</taxon>
        <taxon>Malvales</taxon>
        <taxon>Dipterocarpaceae</taxon>
        <taxon>Rubroshorea</taxon>
    </lineage>
</organism>
<gene>
    <name evidence="1" type="ORF">SLEP1_g7014</name>
</gene>
<dbReference type="AlphaFoldDB" id="A0AAV5I2V7"/>
<name>A0AAV5I2V7_9ROSI</name>
<comment type="caution">
    <text evidence="1">The sequence shown here is derived from an EMBL/GenBank/DDBJ whole genome shotgun (WGS) entry which is preliminary data.</text>
</comment>
<evidence type="ECO:0000313" key="1">
    <source>
        <dbReference type="EMBL" id="GKU93420.1"/>
    </source>
</evidence>